<dbReference type="Pfam" id="PF13371">
    <property type="entry name" value="TPR_9"/>
    <property type="match status" value="1"/>
</dbReference>
<accession>K9NBD7</accession>
<sequence length="293" mass="33026">MVTKELADALIASTNGPGQDLAEAALLVARIEYPDLDPEPSLARLDAMGDAARQAIEKHAEGSDDRSPASCVRALNQYLFDELGFEGNRRRYEDPRNSCLNEVLERRTGIPITLSVVYMEVARRAGLRVDGVNFPGHFLVRCKAPERRPATGLIIDPFHRGALLSEHDCRMLLQRHVGPEVAFSRSLLSSATRSQVITRMLLNLKRLYVHMRSFPQARDVTDLLLAITPSALSELRDRGLLAYHLNDVTAALRDLQTYLKLARMSQIDDDAREEHEQIWEHVKTLRRRIASLN</sequence>
<dbReference type="SUPFAM" id="SSF48452">
    <property type="entry name" value="TPR-like"/>
    <property type="match status" value="1"/>
</dbReference>
<evidence type="ECO:0000313" key="3">
    <source>
        <dbReference type="EMBL" id="AFY17084.1"/>
    </source>
</evidence>
<dbReference type="PANTHER" id="PTHR31350">
    <property type="entry name" value="SI:DKEY-261L7.2"/>
    <property type="match status" value="1"/>
</dbReference>
<dbReference type="AlphaFoldDB" id="K9NBD7"/>
<dbReference type="Pfam" id="PF13369">
    <property type="entry name" value="Transglut_core2"/>
    <property type="match status" value="1"/>
</dbReference>
<dbReference type="InterPro" id="IPR032698">
    <property type="entry name" value="SirB1_N"/>
</dbReference>
<evidence type="ECO:0000256" key="1">
    <source>
        <dbReference type="ARBA" id="ARBA00007100"/>
    </source>
</evidence>
<dbReference type="Gene3D" id="1.25.40.10">
    <property type="entry name" value="Tetratricopeptide repeat domain"/>
    <property type="match status" value="1"/>
</dbReference>
<protein>
    <recommendedName>
        <fullName evidence="2">Protein SirB1 N-terminal domain-containing protein</fullName>
    </recommendedName>
</protein>
<name>K9NBD7_9BACT</name>
<dbReference type="PANTHER" id="PTHR31350:SF21">
    <property type="entry name" value="F-BOX ONLY PROTEIN 21"/>
    <property type="match status" value="1"/>
</dbReference>
<dbReference type="InterPro" id="IPR011990">
    <property type="entry name" value="TPR-like_helical_dom_sf"/>
</dbReference>
<organism evidence="3">
    <name type="scientific">uncultured bacterium 'To-T 020 P12'</name>
    <dbReference type="NCBI Taxonomy" id="1263626"/>
    <lineage>
        <taxon>Bacteria</taxon>
        <taxon>environmental samples</taxon>
    </lineage>
</organism>
<dbReference type="EMBL" id="JX846920">
    <property type="protein sequence ID" value="AFY17084.1"/>
    <property type="molecule type" value="Genomic_DNA"/>
</dbReference>
<evidence type="ECO:0000259" key="2">
    <source>
        <dbReference type="Pfam" id="PF13369"/>
    </source>
</evidence>
<proteinExistence type="inferred from homology"/>
<comment type="similarity">
    <text evidence="1">Belongs to the UPF0162 family.</text>
</comment>
<reference evidence="3" key="1">
    <citation type="submission" date="2012-09" db="EMBL/GenBank/DDBJ databases">
        <title>Inhibition of the growth of Bacillus subtilis by a novel anti-bacterial protein from the soil metagenome.</title>
        <authorList>
            <person name="O'Mahony M.M."/>
            <person name="Henneberger R."/>
            <person name="Doohan F."/>
            <person name="Marchesi J.R."/>
            <person name="Dobson A.D.W."/>
        </authorList>
    </citation>
    <scope>NUCLEOTIDE SEQUENCE</scope>
</reference>
<feature type="domain" description="Protein SirB1 N-terminal" evidence="2">
    <location>
        <begin position="42"/>
        <end position="201"/>
    </location>
</feature>